<feature type="domain" description="Thioesterase" evidence="1">
    <location>
        <begin position="40"/>
        <end position="116"/>
    </location>
</feature>
<dbReference type="SUPFAM" id="SSF53474">
    <property type="entry name" value="alpha/beta-Hydrolases"/>
    <property type="match status" value="1"/>
</dbReference>
<dbReference type="Gene3D" id="3.40.50.1820">
    <property type="entry name" value="alpha/beta hydrolase"/>
    <property type="match status" value="1"/>
</dbReference>
<protein>
    <recommendedName>
        <fullName evidence="1">Thioesterase domain-containing protein</fullName>
    </recommendedName>
</protein>
<gene>
    <name evidence="2" type="ORF">GCM10010280_59600</name>
</gene>
<name>A0A918F4H9_9ACTN</name>
<accession>A0A918F4H9</accession>
<organism evidence="2 3">
    <name type="scientific">Streptomyces pilosus</name>
    <dbReference type="NCBI Taxonomy" id="28893"/>
    <lineage>
        <taxon>Bacteria</taxon>
        <taxon>Bacillati</taxon>
        <taxon>Actinomycetota</taxon>
        <taxon>Actinomycetes</taxon>
        <taxon>Kitasatosporales</taxon>
        <taxon>Streptomycetaceae</taxon>
        <taxon>Streptomyces</taxon>
    </lineage>
</organism>
<dbReference type="InterPro" id="IPR029058">
    <property type="entry name" value="AB_hydrolase_fold"/>
</dbReference>
<dbReference type="RefSeq" id="WP_189561150.1">
    <property type="nucleotide sequence ID" value="NZ_BMTU01000016.1"/>
</dbReference>
<dbReference type="EMBL" id="BMTU01000016">
    <property type="protein sequence ID" value="GGR03631.1"/>
    <property type="molecule type" value="Genomic_DNA"/>
</dbReference>
<evidence type="ECO:0000313" key="2">
    <source>
        <dbReference type="EMBL" id="GGR03631.1"/>
    </source>
</evidence>
<evidence type="ECO:0000259" key="1">
    <source>
        <dbReference type="Pfam" id="PF00975"/>
    </source>
</evidence>
<sequence>MTARAVVVPLSDSQSADTAHFLPGVDGGLRPACTFADLVRGRLAVHGVMLTGPGRPADHGVERHARLALDEVVRKTGRGPDRLIGYSYGALVAVEMAHQAKARGLPAPRLLVLDTPIAPGPQSAPSPVTMFWYIGRGAGLDLTLAQFAALDPERRAAEVARWCATRSPGFDLNAARTVYATVEANCAAWAGHEARPYLGPADVVVAEESAETSGDRADWTAMFPGGYRVRTVPGGHLDVLSEAGAPALARAVSDLTALD</sequence>
<dbReference type="InterPro" id="IPR001031">
    <property type="entry name" value="Thioesterase"/>
</dbReference>
<dbReference type="AlphaFoldDB" id="A0A918F4H9"/>
<reference evidence="2" key="1">
    <citation type="journal article" date="2014" name="Int. J. Syst. Evol. Microbiol.">
        <title>Complete genome sequence of Corynebacterium casei LMG S-19264T (=DSM 44701T), isolated from a smear-ripened cheese.</title>
        <authorList>
            <consortium name="US DOE Joint Genome Institute (JGI-PGF)"/>
            <person name="Walter F."/>
            <person name="Albersmeier A."/>
            <person name="Kalinowski J."/>
            <person name="Ruckert C."/>
        </authorList>
    </citation>
    <scope>NUCLEOTIDE SEQUENCE</scope>
    <source>
        <strain evidence="2">JCM 4403</strain>
    </source>
</reference>
<dbReference type="Pfam" id="PF00975">
    <property type="entry name" value="Thioesterase"/>
    <property type="match status" value="1"/>
</dbReference>
<reference evidence="2" key="2">
    <citation type="submission" date="2020-09" db="EMBL/GenBank/DDBJ databases">
        <authorList>
            <person name="Sun Q."/>
            <person name="Ohkuma M."/>
        </authorList>
    </citation>
    <scope>NUCLEOTIDE SEQUENCE</scope>
    <source>
        <strain evidence="2">JCM 4403</strain>
    </source>
</reference>
<proteinExistence type="predicted"/>
<keyword evidence="3" id="KW-1185">Reference proteome</keyword>
<dbReference type="Proteomes" id="UP000656732">
    <property type="component" value="Unassembled WGS sequence"/>
</dbReference>
<evidence type="ECO:0000313" key="3">
    <source>
        <dbReference type="Proteomes" id="UP000656732"/>
    </source>
</evidence>
<comment type="caution">
    <text evidence="2">The sequence shown here is derived from an EMBL/GenBank/DDBJ whole genome shotgun (WGS) entry which is preliminary data.</text>
</comment>